<feature type="transmembrane region" description="Helical" evidence="1">
    <location>
        <begin position="76"/>
        <end position="98"/>
    </location>
</feature>
<reference evidence="2 3" key="1">
    <citation type="journal article" date="2018" name="Environ. Microbiol.">
        <title>Isolation and genomic characterization of Novimethylophilus kurashikiensis gen. nov. sp. nov., a new lanthanide-dependent methylotrophic species of Methylophilaceae.</title>
        <authorList>
            <person name="Lv H."/>
            <person name="Sahin N."/>
            <person name="Tani A."/>
        </authorList>
    </citation>
    <scope>NUCLEOTIDE SEQUENCE [LARGE SCALE GENOMIC DNA]</scope>
    <source>
        <strain evidence="2 3">La2-4</strain>
    </source>
</reference>
<evidence type="ECO:0000256" key="1">
    <source>
        <dbReference type="SAM" id="Phobius"/>
    </source>
</evidence>
<gene>
    <name evidence="2" type="ORF">NMK_2168</name>
</gene>
<dbReference type="AlphaFoldDB" id="A0A2R5F9S2"/>
<name>A0A2R5F9S2_9PROT</name>
<feature type="transmembrane region" description="Helical" evidence="1">
    <location>
        <begin position="48"/>
        <end position="70"/>
    </location>
</feature>
<evidence type="ECO:0000313" key="3">
    <source>
        <dbReference type="Proteomes" id="UP000245081"/>
    </source>
</evidence>
<keyword evidence="3" id="KW-1185">Reference proteome</keyword>
<keyword evidence="1" id="KW-0472">Membrane</keyword>
<protein>
    <submittedName>
        <fullName evidence="2">Hemolysin D</fullName>
    </submittedName>
</protein>
<dbReference type="EMBL" id="BDOQ01000008">
    <property type="protein sequence ID" value="GBG14569.1"/>
    <property type="molecule type" value="Genomic_DNA"/>
</dbReference>
<dbReference type="Proteomes" id="UP000245081">
    <property type="component" value="Unassembled WGS sequence"/>
</dbReference>
<sequence length="184" mass="20332">MTSKNYQIFMDSAVVFNMETPAPTAETIEQRKALLASKEFKRCKRASTVYGTATALTCILTLALVFTAIQGLALGMIIPGELFLCAAAFGIAAFFMLVGRSNTLFNIVDSCEKELNNLSSIQELDCAELFALSQASEAGMDYRQQVLALNREFTVGELKMMREWKAKVALKMARAQLYNQELTA</sequence>
<organism evidence="2 3">
    <name type="scientific">Novimethylophilus kurashikiensis</name>
    <dbReference type="NCBI Taxonomy" id="1825523"/>
    <lineage>
        <taxon>Bacteria</taxon>
        <taxon>Pseudomonadati</taxon>
        <taxon>Pseudomonadota</taxon>
        <taxon>Betaproteobacteria</taxon>
        <taxon>Nitrosomonadales</taxon>
        <taxon>Methylophilaceae</taxon>
        <taxon>Novimethylophilus</taxon>
    </lineage>
</organism>
<accession>A0A2R5F9S2</accession>
<keyword evidence="1" id="KW-0812">Transmembrane</keyword>
<evidence type="ECO:0000313" key="2">
    <source>
        <dbReference type="EMBL" id="GBG14569.1"/>
    </source>
</evidence>
<comment type="caution">
    <text evidence="2">The sequence shown here is derived from an EMBL/GenBank/DDBJ whole genome shotgun (WGS) entry which is preliminary data.</text>
</comment>
<proteinExistence type="predicted"/>
<keyword evidence="1" id="KW-1133">Transmembrane helix</keyword>
<dbReference type="RefSeq" id="WP_109015758.1">
    <property type="nucleotide sequence ID" value="NZ_BDOQ01000008.1"/>
</dbReference>